<evidence type="ECO:0000313" key="3">
    <source>
        <dbReference type="EMBL" id="KRK70516.1"/>
    </source>
</evidence>
<dbReference type="InterPro" id="IPR036691">
    <property type="entry name" value="Endo/exonu/phosph_ase_sf"/>
</dbReference>
<name>A0A0R1JQ57_9LACO</name>
<accession>A0A0R1JQ57</accession>
<dbReference type="PATRIC" id="fig|1291734.4.peg.602"/>
<dbReference type="EMBL" id="AZDJ01000032">
    <property type="protein sequence ID" value="KRK70516.1"/>
    <property type="molecule type" value="Genomic_DNA"/>
</dbReference>
<dbReference type="InterPro" id="IPR005135">
    <property type="entry name" value="Endo/exonuclease/phosphatase"/>
</dbReference>
<keyword evidence="4" id="KW-1185">Reference proteome</keyword>
<dbReference type="AlphaFoldDB" id="A0A0R1JQ57"/>
<dbReference type="STRING" id="1291734.FD02_GL000587"/>
<dbReference type="GO" id="GO:0016787">
    <property type="term" value="F:hydrolase activity"/>
    <property type="evidence" value="ECO:0007669"/>
    <property type="project" value="UniProtKB-KW"/>
</dbReference>
<sequence length="374" mass="40748">MEVTAMTKRLWQVLGGVAGGVGLVAGSYVAYMLATYRRLPDDQTLPVHHRPGAALMQTGREYTVQTFNIGYGSYPPSYSFFMAGGKSSRATSAASVQQAMRGIEATTRQDLPDFALFQEVDSDGDRSRHVNEVAWLTGAFAQTHEAVYGQNYATKYLAYPFTQPIGAAQSGLLTLSTTRIDSARRYSLPIPTDLSKFLDLDRAFTVAQLPTSDGHHLQLVNVHLSAFTKNRAVQAAQLHKLFAYIAAAYRTGDYVVVGGDFNHRLLTNSAAVFHTKQPDYTWTHPFPVADLPAGFTVPLAGLAAAAVPSVRYLDAPYQPGRTFVTLIDGFIVSPNVTVKQVRVVDAGFKDSDHNPVRLTFALQPAMEGPHDSTD</sequence>
<protein>
    <submittedName>
        <fullName evidence="3">Metal-dependent hydrolase</fullName>
    </submittedName>
</protein>
<dbReference type="PANTHER" id="PTHR14859">
    <property type="entry name" value="CALCOFLUOR WHITE HYPERSENSITIVE PROTEIN PRECURSOR"/>
    <property type="match status" value="1"/>
</dbReference>
<dbReference type="PANTHER" id="PTHR14859:SF1">
    <property type="entry name" value="PGAP2-INTERACTING PROTEIN"/>
    <property type="match status" value="1"/>
</dbReference>
<gene>
    <name evidence="3" type="ORF">FD02_GL000587</name>
</gene>
<keyword evidence="1" id="KW-1133">Transmembrane helix</keyword>
<reference evidence="3 4" key="1">
    <citation type="journal article" date="2015" name="Genome Announc.">
        <title>Expanding the biotechnology potential of lactobacilli through comparative genomics of 213 strains and associated genera.</title>
        <authorList>
            <person name="Sun Z."/>
            <person name="Harris H.M."/>
            <person name="McCann A."/>
            <person name="Guo C."/>
            <person name="Argimon S."/>
            <person name="Zhang W."/>
            <person name="Yang X."/>
            <person name="Jeffery I.B."/>
            <person name="Cooney J.C."/>
            <person name="Kagawa T.F."/>
            <person name="Liu W."/>
            <person name="Song Y."/>
            <person name="Salvetti E."/>
            <person name="Wrobel A."/>
            <person name="Rasinkangas P."/>
            <person name="Parkhill J."/>
            <person name="Rea M.C."/>
            <person name="O'Sullivan O."/>
            <person name="Ritari J."/>
            <person name="Douillard F.P."/>
            <person name="Paul Ross R."/>
            <person name="Yang R."/>
            <person name="Briner A.E."/>
            <person name="Felis G.E."/>
            <person name="de Vos W.M."/>
            <person name="Barrangou R."/>
            <person name="Klaenhammer T.R."/>
            <person name="Caufield P.W."/>
            <person name="Cui Y."/>
            <person name="Zhang H."/>
            <person name="O'Toole P.W."/>
        </authorList>
    </citation>
    <scope>NUCLEOTIDE SEQUENCE [LARGE SCALE GENOMIC DNA]</scope>
    <source>
        <strain evidence="3 4">JCM 17158</strain>
    </source>
</reference>
<dbReference type="Gene3D" id="3.60.10.10">
    <property type="entry name" value="Endonuclease/exonuclease/phosphatase"/>
    <property type="match status" value="1"/>
</dbReference>
<dbReference type="Pfam" id="PF03372">
    <property type="entry name" value="Exo_endo_phos"/>
    <property type="match status" value="1"/>
</dbReference>
<comment type="caution">
    <text evidence="3">The sequence shown here is derived from an EMBL/GenBank/DDBJ whole genome shotgun (WGS) entry which is preliminary data.</text>
</comment>
<feature type="transmembrane region" description="Helical" evidence="1">
    <location>
        <begin position="12"/>
        <end position="34"/>
    </location>
</feature>
<evidence type="ECO:0000256" key="1">
    <source>
        <dbReference type="SAM" id="Phobius"/>
    </source>
</evidence>
<evidence type="ECO:0000259" key="2">
    <source>
        <dbReference type="Pfam" id="PF03372"/>
    </source>
</evidence>
<dbReference type="SUPFAM" id="SSF56219">
    <property type="entry name" value="DNase I-like"/>
    <property type="match status" value="1"/>
</dbReference>
<dbReference type="Proteomes" id="UP000051804">
    <property type="component" value="Unassembled WGS sequence"/>
</dbReference>
<dbReference type="GO" id="GO:0006506">
    <property type="term" value="P:GPI anchor biosynthetic process"/>
    <property type="evidence" value="ECO:0007669"/>
    <property type="project" value="TreeGrafter"/>
</dbReference>
<keyword evidence="3" id="KW-0378">Hydrolase</keyword>
<dbReference type="GO" id="GO:0016020">
    <property type="term" value="C:membrane"/>
    <property type="evidence" value="ECO:0007669"/>
    <property type="project" value="GOC"/>
</dbReference>
<organism evidence="3 4">
    <name type="scientific">Lacticaseibacillus nasuensis JCM 17158</name>
    <dbReference type="NCBI Taxonomy" id="1291734"/>
    <lineage>
        <taxon>Bacteria</taxon>
        <taxon>Bacillati</taxon>
        <taxon>Bacillota</taxon>
        <taxon>Bacilli</taxon>
        <taxon>Lactobacillales</taxon>
        <taxon>Lactobacillaceae</taxon>
        <taxon>Lacticaseibacillus</taxon>
    </lineage>
</organism>
<dbReference type="InterPro" id="IPR051916">
    <property type="entry name" value="GPI-anchor_lipid_remodeler"/>
</dbReference>
<keyword evidence="1" id="KW-0472">Membrane</keyword>
<feature type="domain" description="Endonuclease/exonuclease/phosphatase" evidence="2">
    <location>
        <begin position="66"/>
        <end position="353"/>
    </location>
</feature>
<keyword evidence="1" id="KW-0812">Transmembrane</keyword>
<proteinExistence type="predicted"/>
<evidence type="ECO:0000313" key="4">
    <source>
        <dbReference type="Proteomes" id="UP000051804"/>
    </source>
</evidence>